<protein>
    <submittedName>
        <fullName evidence="9">Permease of the drug/metabolite transporter (DMT) superfamily</fullName>
    </submittedName>
</protein>
<dbReference type="SUPFAM" id="SSF103481">
    <property type="entry name" value="Multidrug resistance efflux transporter EmrE"/>
    <property type="match status" value="2"/>
</dbReference>
<evidence type="ECO:0000313" key="9">
    <source>
        <dbReference type="EMBL" id="SFJ11164.1"/>
    </source>
</evidence>
<evidence type="ECO:0000256" key="4">
    <source>
        <dbReference type="ARBA" id="ARBA00022989"/>
    </source>
</evidence>
<feature type="transmembrane region" description="Helical" evidence="7">
    <location>
        <begin position="137"/>
        <end position="154"/>
    </location>
</feature>
<feature type="transmembrane region" description="Helical" evidence="7">
    <location>
        <begin position="160"/>
        <end position="177"/>
    </location>
</feature>
<feature type="domain" description="EamA" evidence="8">
    <location>
        <begin position="23"/>
        <end position="151"/>
    </location>
</feature>
<feature type="transmembrane region" description="Helical" evidence="7">
    <location>
        <begin position="19"/>
        <end position="36"/>
    </location>
</feature>
<keyword evidence="3 7" id="KW-0812">Transmembrane</keyword>
<evidence type="ECO:0000256" key="1">
    <source>
        <dbReference type="ARBA" id="ARBA00004141"/>
    </source>
</evidence>
<evidence type="ECO:0000256" key="5">
    <source>
        <dbReference type="ARBA" id="ARBA00023136"/>
    </source>
</evidence>
<feature type="transmembrane region" description="Helical" evidence="7">
    <location>
        <begin position="281"/>
        <end position="299"/>
    </location>
</feature>
<dbReference type="AlphaFoldDB" id="A0A1I3NPH5"/>
<evidence type="ECO:0000256" key="3">
    <source>
        <dbReference type="ARBA" id="ARBA00022692"/>
    </source>
</evidence>
<dbReference type="InterPro" id="IPR037185">
    <property type="entry name" value="EmrE-like"/>
</dbReference>
<evidence type="ECO:0000256" key="7">
    <source>
        <dbReference type="SAM" id="Phobius"/>
    </source>
</evidence>
<feature type="domain" description="EamA" evidence="8">
    <location>
        <begin position="162"/>
        <end position="297"/>
    </location>
</feature>
<evidence type="ECO:0000313" key="10">
    <source>
        <dbReference type="Proteomes" id="UP000199025"/>
    </source>
</evidence>
<accession>A0A1I3NPH5</accession>
<name>A0A1I3NPH5_9PSEU</name>
<evidence type="ECO:0000259" key="8">
    <source>
        <dbReference type="Pfam" id="PF00892"/>
    </source>
</evidence>
<feature type="region of interest" description="Disordered" evidence="6">
    <location>
        <begin position="302"/>
        <end position="331"/>
    </location>
</feature>
<gene>
    <name evidence="9" type="ORF">SAMN05421835_103107</name>
</gene>
<feature type="transmembrane region" description="Helical" evidence="7">
    <location>
        <begin position="221"/>
        <end position="243"/>
    </location>
</feature>
<dbReference type="Proteomes" id="UP000199025">
    <property type="component" value="Unassembled WGS sequence"/>
</dbReference>
<dbReference type="InterPro" id="IPR050638">
    <property type="entry name" value="AA-Vitamin_Transporters"/>
</dbReference>
<feature type="transmembrane region" description="Helical" evidence="7">
    <location>
        <begin position="105"/>
        <end position="125"/>
    </location>
</feature>
<dbReference type="GO" id="GO:0016020">
    <property type="term" value="C:membrane"/>
    <property type="evidence" value="ECO:0007669"/>
    <property type="project" value="UniProtKB-SubCell"/>
</dbReference>
<feature type="compositionally biased region" description="Low complexity" evidence="6">
    <location>
        <begin position="308"/>
        <end position="331"/>
    </location>
</feature>
<proteinExistence type="inferred from homology"/>
<comment type="subcellular location">
    <subcellularLocation>
        <location evidence="1">Membrane</location>
        <topology evidence="1">Multi-pass membrane protein</topology>
    </subcellularLocation>
</comment>
<organism evidence="9 10">
    <name type="scientific">Amycolatopsis sacchari</name>
    <dbReference type="NCBI Taxonomy" id="115433"/>
    <lineage>
        <taxon>Bacteria</taxon>
        <taxon>Bacillati</taxon>
        <taxon>Actinomycetota</taxon>
        <taxon>Actinomycetes</taxon>
        <taxon>Pseudonocardiales</taxon>
        <taxon>Pseudonocardiaceae</taxon>
        <taxon>Amycolatopsis</taxon>
    </lineage>
</organism>
<feature type="transmembrane region" description="Helical" evidence="7">
    <location>
        <begin position="184"/>
        <end position="209"/>
    </location>
</feature>
<feature type="transmembrane region" description="Helical" evidence="7">
    <location>
        <begin position="255"/>
        <end position="275"/>
    </location>
</feature>
<dbReference type="PANTHER" id="PTHR32322:SF9">
    <property type="entry name" value="AMINO-ACID METABOLITE EFFLUX PUMP-RELATED"/>
    <property type="match status" value="1"/>
</dbReference>
<sequence>MSLLITGGNLKAVGETKTLLRLSALALMWGSSFLWIKLGLTAFSPVQLVLIRIVLGAAVLVAICYAQRDRLPSGRRLWGHLAVAALFHNALPFLLFAVGERTVDSGITGVINSTTPLWTVVFAFAFGVDRTLGGPRLAGLLVGLLGVVVIFAPWHANGLLSWGALACVAASLSYGFVNGYESRFLSATGASPVALAGAQMLAASGYLVFMLPAGGAEPVHLNAVAVAAVLVLGVLSTGIAFALNYRLLAAEGPVAVSMVSYLMPVVSVLLGTVFLHEALNLRVLGGMVVVLAGVALTRVRRAGGPKPSATARTGSTAASSAARSTRVSQPS</sequence>
<keyword evidence="5 7" id="KW-0472">Membrane</keyword>
<evidence type="ECO:0000256" key="2">
    <source>
        <dbReference type="ARBA" id="ARBA00007362"/>
    </source>
</evidence>
<dbReference type="PANTHER" id="PTHR32322">
    <property type="entry name" value="INNER MEMBRANE TRANSPORTER"/>
    <property type="match status" value="1"/>
</dbReference>
<evidence type="ECO:0000256" key="6">
    <source>
        <dbReference type="SAM" id="MobiDB-lite"/>
    </source>
</evidence>
<dbReference type="Pfam" id="PF00892">
    <property type="entry name" value="EamA"/>
    <property type="match status" value="2"/>
</dbReference>
<keyword evidence="4 7" id="KW-1133">Transmembrane helix</keyword>
<comment type="similarity">
    <text evidence="2">Belongs to the EamA transporter family.</text>
</comment>
<keyword evidence="10" id="KW-1185">Reference proteome</keyword>
<dbReference type="EMBL" id="FORP01000003">
    <property type="protein sequence ID" value="SFJ11164.1"/>
    <property type="molecule type" value="Genomic_DNA"/>
</dbReference>
<dbReference type="InterPro" id="IPR000620">
    <property type="entry name" value="EamA_dom"/>
</dbReference>
<reference evidence="9 10" key="1">
    <citation type="submission" date="2016-10" db="EMBL/GenBank/DDBJ databases">
        <authorList>
            <person name="de Groot N.N."/>
        </authorList>
    </citation>
    <scope>NUCLEOTIDE SEQUENCE [LARGE SCALE GENOMIC DNA]</scope>
    <source>
        <strain evidence="9 10">DSM 44468</strain>
    </source>
</reference>
<feature type="transmembrane region" description="Helical" evidence="7">
    <location>
        <begin position="77"/>
        <end position="99"/>
    </location>
</feature>
<feature type="transmembrane region" description="Helical" evidence="7">
    <location>
        <begin position="42"/>
        <end position="65"/>
    </location>
</feature>